<evidence type="ECO:0000259" key="1">
    <source>
        <dbReference type="Pfam" id="PF13952"/>
    </source>
</evidence>
<protein>
    <recommendedName>
        <fullName evidence="1">DUF4216 domain-containing protein</fullName>
    </recommendedName>
</protein>
<gene>
    <name evidence="3" type="ORF">E5676_scaffold120G001930</name>
    <name evidence="2" type="ORF">E6C27_scaffold186G002220</name>
</gene>
<dbReference type="Proteomes" id="UP000321947">
    <property type="component" value="Unassembled WGS sequence"/>
</dbReference>
<evidence type="ECO:0000313" key="5">
    <source>
        <dbReference type="Proteomes" id="UP000321947"/>
    </source>
</evidence>
<feature type="domain" description="DUF4216" evidence="1">
    <location>
        <begin position="29"/>
        <end position="60"/>
    </location>
</feature>
<evidence type="ECO:0000313" key="2">
    <source>
        <dbReference type="EMBL" id="KAA0056453.1"/>
    </source>
</evidence>
<dbReference type="EMBL" id="SSTE01007511">
    <property type="protein sequence ID" value="KAA0056453.1"/>
    <property type="molecule type" value="Genomic_DNA"/>
</dbReference>
<dbReference type="InterPro" id="IPR025312">
    <property type="entry name" value="DUF4216"/>
</dbReference>
<evidence type="ECO:0000313" key="3">
    <source>
        <dbReference type="EMBL" id="TYK29072.1"/>
    </source>
</evidence>
<dbReference type="EMBL" id="SSTD01001877">
    <property type="protein sequence ID" value="TYK29072.1"/>
    <property type="molecule type" value="Genomic_DNA"/>
</dbReference>
<dbReference type="AlphaFoldDB" id="A0A5D3DZM7"/>
<accession>A0A5D3DZM7</accession>
<sequence length="214" mass="24687">MVIGQSDAIGSGDNNFYSVLDEVLHVQYPIEINEPVILATQAQQVFYLDDPKNGSNWKVVQDVQNKPIRDVLEVDDVENEHFNVLELLVRHHVHEHIEDDTLYRTDVNPTIIEKPTVHHVMDDFIDDVDEEFTMSSFWSDFDETDAYSWSFLRICHTGGQKFSMYFSTICDSDSQERYAVSTPTVGALLCSQWADSNDDRPWREEAYLATRCSL</sequence>
<dbReference type="Proteomes" id="UP000321393">
    <property type="component" value="Unassembled WGS sequence"/>
</dbReference>
<reference evidence="4 5" key="1">
    <citation type="submission" date="2019-08" db="EMBL/GenBank/DDBJ databases">
        <title>Draft genome sequences of two oriental melons (Cucumis melo L. var makuwa).</title>
        <authorList>
            <person name="Kwon S.-Y."/>
        </authorList>
    </citation>
    <scope>NUCLEOTIDE SEQUENCE [LARGE SCALE GENOMIC DNA]</scope>
    <source>
        <strain evidence="5">cv. Chang Bougi</strain>
        <strain evidence="4">cv. SW 3</strain>
        <tissue evidence="3">Leaf</tissue>
    </source>
</reference>
<name>A0A5D3DZM7_CUCMM</name>
<dbReference type="Pfam" id="PF13952">
    <property type="entry name" value="DUF4216"/>
    <property type="match status" value="1"/>
</dbReference>
<proteinExistence type="predicted"/>
<evidence type="ECO:0000313" key="4">
    <source>
        <dbReference type="Proteomes" id="UP000321393"/>
    </source>
</evidence>
<organism evidence="3 5">
    <name type="scientific">Cucumis melo var. makuwa</name>
    <name type="common">Oriental melon</name>
    <dbReference type="NCBI Taxonomy" id="1194695"/>
    <lineage>
        <taxon>Eukaryota</taxon>
        <taxon>Viridiplantae</taxon>
        <taxon>Streptophyta</taxon>
        <taxon>Embryophyta</taxon>
        <taxon>Tracheophyta</taxon>
        <taxon>Spermatophyta</taxon>
        <taxon>Magnoliopsida</taxon>
        <taxon>eudicotyledons</taxon>
        <taxon>Gunneridae</taxon>
        <taxon>Pentapetalae</taxon>
        <taxon>rosids</taxon>
        <taxon>fabids</taxon>
        <taxon>Cucurbitales</taxon>
        <taxon>Cucurbitaceae</taxon>
        <taxon>Benincaseae</taxon>
        <taxon>Cucumis</taxon>
    </lineage>
</organism>
<comment type="caution">
    <text evidence="3">The sequence shown here is derived from an EMBL/GenBank/DDBJ whole genome shotgun (WGS) entry which is preliminary data.</text>
</comment>